<comment type="similarity">
    <text evidence="4 9">Belongs to the SurE nucleotidase family.</text>
</comment>
<evidence type="ECO:0000256" key="4">
    <source>
        <dbReference type="ARBA" id="ARBA00011062"/>
    </source>
</evidence>
<protein>
    <recommendedName>
        <fullName evidence="9">5'-nucleotidase SurE</fullName>
        <ecNumber evidence="9">3.1.3.5</ecNumber>
    </recommendedName>
    <alternativeName>
        <fullName evidence="9">Nucleoside 5'-monophosphate phosphohydrolase</fullName>
    </alternativeName>
</protein>
<reference evidence="12" key="2">
    <citation type="submission" date="2020-09" db="EMBL/GenBank/DDBJ databases">
        <authorList>
            <person name="Sun Q."/>
            <person name="Zhou Y."/>
        </authorList>
    </citation>
    <scope>NUCLEOTIDE SEQUENCE</scope>
    <source>
        <strain evidence="12">CGMCC 1.15448</strain>
    </source>
</reference>
<dbReference type="PANTHER" id="PTHR30457">
    <property type="entry name" value="5'-NUCLEOTIDASE SURE"/>
    <property type="match status" value="1"/>
</dbReference>
<feature type="binding site" evidence="9">
    <location>
        <position position="157"/>
    </location>
    <ligand>
        <name>a divalent metal cation</name>
        <dbReference type="ChEBI" id="CHEBI:60240"/>
    </ligand>
</feature>
<dbReference type="GO" id="GO:0004309">
    <property type="term" value="F:exopolyphosphatase activity"/>
    <property type="evidence" value="ECO:0007669"/>
    <property type="project" value="TreeGrafter"/>
</dbReference>
<dbReference type="PANTHER" id="PTHR30457:SF12">
    <property type="entry name" value="5'_3'-NUCLEOTIDASE SURE"/>
    <property type="match status" value="1"/>
</dbReference>
<name>A0A8J2UE89_9BACT</name>
<comment type="function">
    <text evidence="9">Nucleotidase that shows phosphatase activity on nucleoside 5'-monophosphates.</text>
</comment>
<dbReference type="EC" id="3.1.3.5" evidence="9"/>
<dbReference type="GO" id="GO:0046872">
    <property type="term" value="F:metal ion binding"/>
    <property type="evidence" value="ECO:0007669"/>
    <property type="project" value="UniProtKB-UniRule"/>
</dbReference>
<comment type="subcellular location">
    <subcellularLocation>
        <location evidence="3 9">Cytoplasm</location>
    </subcellularLocation>
</comment>
<keyword evidence="8 9" id="KW-0378">Hydrolase</keyword>
<dbReference type="GO" id="GO:0008254">
    <property type="term" value="F:3'-nucleotidase activity"/>
    <property type="evidence" value="ECO:0007669"/>
    <property type="project" value="TreeGrafter"/>
</dbReference>
<keyword evidence="6 9" id="KW-0479">Metal-binding</keyword>
<reference evidence="12" key="1">
    <citation type="journal article" date="2014" name="Int. J. Syst. Evol. Microbiol.">
        <title>Complete genome sequence of Corynebacterium casei LMG S-19264T (=DSM 44701T), isolated from a smear-ripened cheese.</title>
        <authorList>
            <consortium name="US DOE Joint Genome Institute (JGI-PGF)"/>
            <person name="Walter F."/>
            <person name="Albersmeier A."/>
            <person name="Kalinowski J."/>
            <person name="Ruckert C."/>
        </authorList>
    </citation>
    <scope>NUCLEOTIDE SEQUENCE</scope>
    <source>
        <strain evidence="12">CGMCC 1.15448</strain>
    </source>
</reference>
<dbReference type="HAMAP" id="MF_00060">
    <property type="entry name" value="SurE"/>
    <property type="match status" value="1"/>
</dbReference>
<evidence type="ECO:0000256" key="8">
    <source>
        <dbReference type="ARBA" id="ARBA00022801"/>
    </source>
</evidence>
<dbReference type="Pfam" id="PF01975">
    <property type="entry name" value="SurE"/>
    <property type="match status" value="1"/>
</dbReference>
<evidence type="ECO:0000256" key="6">
    <source>
        <dbReference type="ARBA" id="ARBA00022723"/>
    </source>
</evidence>
<evidence type="ECO:0000259" key="11">
    <source>
        <dbReference type="Pfam" id="PF01975"/>
    </source>
</evidence>
<dbReference type="SUPFAM" id="SSF64167">
    <property type="entry name" value="SurE-like"/>
    <property type="match status" value="1"/>
</dbReference>
<comment type="cofactor">
    <cofactor evidence="9">
        <name>a divalent metal cation</name>
        <dbReference type="ChEBI" id="CHEBI:60240"/>
    </cofactor>
    <text evidence="9">Binds 1 divalent metal cation per subunit.</text>
</comment>
<evidence type="ECO:0000256" key="1">
    <source>
        <dbReference type="ARBA" id="ARBA00000815"/>
    </source>
</evidence>
<dbReference type="InterPro" id="IPR036523">
    <property type="entry name" value="SurE-like_sf"/>
</dbReference>
<dbReference type="NCBIfam" id="NF001490">
    <property type="entry name" value="PRK00346.1-4"/>
    <property type="match status" value="1"/>
</dbReference>
<keyword evidence="13" id="KW-1185">Reference proteome</keyword>
<dbReference type="RefSeq" id="WP_229688910.1">
    <property type="nucleotide sequence ID" value="NZ_BMJC01000003.1"/>
</dbReference>
<organism evidence="12 13">
    <name type="scientific">Puia dinghuensis</name>
    <dbReference type="NCBI Taxonomy" id="1792502"/>
    <lineage>
        <taxon>Bacteria</taxon>
        <taxon>Pseudomonadati</taxon>
        <taxon>Bacteroidota</taxon>
        <taxon>Chitinophagia</taxon>
        <taxon>Chitinophagales</taxon>
        <taxon>Chitinophagaceae</taxon>
        <taxon>Puia</taxon>
    </lineage>
</organism>
<dbReference type="InterPro" id="IPR030048">
    <property type="entry name" value="SurE"/>
</dbReference>
<dbReference type="Gene3D" id="3.40.1210.10">
    <property type="entry name" value="Survival protein SurE-like phosphatase/nucleotidase"/>
    <property type="match status" value="1"/>
</dbReference>
<comment type="cofactor">
    <cofactor evidence="2">
        <name>Mg(2+)</name>
        <dbReference type="ChEBI" id="CHEBI:18420"/>
    </cofactor>
</comment>
<feature type="domain" description="Survival protein SurE-like phosphatase/nucleotidase" evidence="11">
    <location>
        <begin position="121"/>
        <end position="307"/>
    </location>
</feature>
<evidence type="ECO:0000256" key="2">
    <source>
        <dbReference type="ARBA" id="ARBA00001946"/>
    </source>
</evidence>
<dbReference type="GO" id="GO:0000166">
    <property type="term" value="F:nucleotide binding"/>
    <property type="evidence" value="ECO:0007669"/>
    <property type="project" value="UniProtKB-KW"/>
</dbReference>
<evidence type="ECO:0000313" key="12">
    <source>
        <dbReference type="EMBL" id="GGB03163.1"/>
    </source>
</evidence>
<feature type="compositionally biased region" description="Low complexity" evidence="10">
    <location>
        <begin position="14"/>
        <end position="38"/>
    </location>
</feature>
<dbReference type="Proteomes" id="UP000607559">
    <property type="component" value="Unassembled WGS sequence"/>
</dbReference>
<dbReference type="GO" id="GO:0005737">
    <property type="term" value="C:cytoplasm"/>
    <property type="evidence" value="ECO:0007669"/>
    <property type="project" value="UniProtKB-SubCell"/>
</dbReference>
<evidence type="ECO:0000256" key="3">
    <source>
        <dbReference type="ARBA" id="ARBA00004496"/>
    </source>
</evidence>
<comment type="catalytic activity">
    <reaction evidence="1 9">
        <text>a ribonucleoside 5'-phosphate + H2O = a ribonucleoside + phosphate</text>
        <dbReference type="Rhea" id="RHEA:12484"/>
        <dbReference type="ChEBI" id="CHEBI:15377"/>
        <dbReference type="ChEBI" id="CHEBI:18254"/>
        <dbReference type="ChEBI" id="CHEBI:43474"/>
        <dbReference type="ChEBI" id="CHEBI:58043"/>
        <dbReference type="EC" id="3.1.3.5"/>
    </reaction>
</comment>
<feature type="binding site" evidence="9">
    <location>
        <position position="214"/>
    </location>
    <ligand>
        <name>a divalent metal cation</name>
        <dbReference type="ChEBI" id="CHEBI:60240"/>
    </ligand>
</feature>
<feature type="region of interest" description="Disordered" evidence="10">
    <location>
        <begin position="1"/>
        <end position="60"/>
    </location>
</feature>
<evidence type="ECO:0000256" key="7">
    <source>
        <dbReference type="ARBA" id="ARBA00022741"/>
    </source>
</evidence>
<proteinExistence type="inferred from homology"/>
<keyword evidence="5 9" id="KW-0963">Cytoplasm</keyword>
<dbReference type="InterPro" id="IPR002828">
    <property type="entry name" value="SurE-like_Pase/nucleotidase"/>
</dbReference>
<feature type="binding site" evidence="9">
    <location>
        <position position="126"/>
    </location>
    <ligand>
        <name>a divalent metal cation</name>
        <dbReference type="ChEBI" id="CHEBI:60240"/>
    </ligand>
</feature>
<dbReference type="EMBL" id="BMJC01000003">
    <property type="protein sequence ID" value="GGB03163.1"/>
    <property type="molecule type" value="Genomic_DNA"/>
</dbReference>
<feature type="binding site" evidence="9">
    <location>
        <position position="127"/>
    </location>
    <ligand>
        <name>a divalent metal cation</name>
        <dbReference type="ChEBI" id="CHEBI:60240"/>
    </ligand>
</feature>
<evidence type="ECO:0000256" key="10">
    <source>
        <dbReference type="SAM" id="MobiDB-lite"/>
    </source>
</evidence>
<dbReference type="FunFam" id="3.40.1210.10:FF:000001">
    <property type="entry name" value="5'/3'-nucleotidase SurE"/>
    <property type="match status" value="1"/>
</dbReference>
<dbReference type="NCBIfam" id="TIGR00087">
    <property type="entry name" value="surE"/>
    <property type="match status" value="1"/>
</dbReference>
<evidence type="ECO:0000256" key="9">
    <source>
        <dbReference type="HAMAP-Rule" id="MF_00060"/>
    </source>
</evidence>
<keyword evidence="7 9" id="KW-0547">Nucleotide-binding</keyword>
<gene>
    <name evidence="9" type="primary">surE</name>
    <name evidence="12" type="ORF">GCM10011511_28060</name>
</gene>
<sequence length="371" mass="39920">MEKKNINKKGGGTRTAAGANGKTAATKKPGKTGATGIIKKTDTTARPRRTGKTGPTGIIRETTGKIGLSEDGLGKGVAISKVETAGKKVDGKERVAAKGLKNPKAAGNGTHGKGGKRLPVILVTNDDGISAPGIRNLVEAVRGLGKIVVVAPDKPQSGMGHAITIGNPLRLQPMHHVFEGVEAWSCSGTPVDCVKLAVDKVLRRKPDLCLSGINHGANHSINVIYSGTMSAAVEASIESIPAVGFSLLDYSVEADFGPARKYVRMIVEEVLANPLDKHLILNVNFPAVPDNLIKGIKICRQAYAKYEEDFVERNDPNSRKYYWLTGKFVNFDRGRDTDVWALEHNYVSVVPVQFDMTNYVLKSKLEKTWKS</sequence>
<comment type="caution">
    <text evidence="12">The sequence shown here is derived from an EMBL/GenBank/DDBJ whole genome shotgun (WGS) entry which is preliminary data.</text>
</comment>
<evidence type="ECO:0000256" key="5">
    <source>
        <dbReference type="ARBA" id="ARBA00022490"/>
    </source>
</evidence>
<accession>A0A8J2UE89</accession>
<dbReference type="NCBIfam" id="NF001492">
    <property type="entry name" value="PRK00346.2-2"/>
    <property type="match status" value="1"/>
</dbReference>
<dbReference type="GO" id="GO:0008253">
    <property type="term" value="F:5'-nucleotidase activity"/>
    <property type="evidence" value="ECO:0007669"/>
    <property type="project" value="UniProtKB-UniRule"/>
</dbReference>
<dbReference type="AlphaFoldDB" id="A0A8J2UE89"/>
<evidence type="ECO:0000313" key="13">
    <source>
        <dbReference type="Proteomes" id="UP000607559"/>
    </source>
</evidence>